<feature type="chain" id="PRO_5031399975" evidence="1">
    <location>
        <begin position="23"/>
        <end position="52"/>
    </location>
</feature>
<name>A0A7X5ZJZ2_9GAMM</name>
<keyword evidence="3" id="KW-1185">Reference proteome</keyword>
<reference evidence="2 3" key="1">
    <citation type="submission" date="2020-03" db="EMBL/GenBank/DDBJ databases">
        <authorList>
            <person name="Lai Q."/>
        </authorList>
    </citation>
    <scope>NUCLEOTIDE SEQUENCE [LARGE SCALE GENOMIC DNA]</scope>
    <source>
        <strain evidence="2 3">CCUG 25036</strain>
    </source>
</reference>
<dbReference type="Proteomes" id="UP000490980">
    <property type="component" value="Unassembled WGS sequence"/>
</dbReference>
<evidence type="ECO:0000313" key="2">
    <source>
        <dbReference type="EMBL" id="NII08538.1"/>
    </source>
</evidence>
<dbReference type="RefSeq" id="WP_166951537.1">
    <property type="nucleotide sequence ID" value="NZ_JAARLZ010000013.1"/>
</dbReference>
<keyword evidence="1" id="KW-0732">Signal</keyword>
<comment type="caution">
    <text evidence="2">The sequence shown here is derived from an EMBL/GenBank/DDBJ whole genome shotgun (WGS) entry which is preliminary data.</text>
</comment>
<sequence>MTSFRVSMLLALSLFLPTLAWAQDVSREAPASPIATASRADRCALVLNILSL</sequence>
<organism evidence="2 3">
    <name type="scientific">Luteibacter anthropi</name>
    <dbReference type="NCBI Taxonomy" id="564369"/>
    <lineage>
        <taxon>Bacteria</taxon>
        <taxon>Pseudomonadati</taxon>
        <taxon>Pseudomonadota</taxon>
        <taxon>Gammaproteobacteria</taxon>
        <taxon>Lysobacterales</taxon>
        <taxon>Rhodanobacteraceae</taxon>
        <taxon>Luteibacter</taxon>
    </lineage>
</organism>
<evidence type="ECO:0000256" key="1">
    <source>
        <dbReference type="SAM" id="SignalP"/>
    </source>
</evidence>
<feature type="signal peptide" evidence="1">
    <location>
        <begin position="1"/>
        <end position="22"/>
    </location>
</feature>
<gene>
    <name evidence="2" type="ORF">HBF25_19315</name>
</gene>
<proteinExistence type="predicted"/>
<accession>A0A7X5ZJZ2</accession>
<protein>
    <submittedName>
        <fullName evidence="2">Uncharacterized protein</fullName>
    </submittedName>
</protein>
<dbReference type="AlphaFoldDB" id="A0A7X5ZJZ2"/>
<dbReference type="EMBL" id="JAARLZ010000013">
    <property type="protein sequence ID" value="NII08538.1"/>
    <property type="molecule type" value="Genomic_DNA"/>
</dbReference>
<evidence type="ECO:0000313" key="3">
    <source>
        <dbReference type="Proteomes" id="UP000490980"/>
    </source>
</evidence>